<accession>A0A7X8TR65</accession>
<dbReference type="PANTHER" id="PTHR39555">
    <property type="entry name" value="FIMBRIAL ASSEMBLY PROTEIN PILO-LIKE PROTEIN-RELATED"/>
    <property type="match status" value="1"/>
</dbReference>
<feature type="region of interest" description="Disordered" evidence="2">
    <location>
        <begin position="197"/>
        <end position="217"/>
    </location>
</feature>
<dbReference type="AlphaFoldDB" id="A0A7X8TR65"/>
<evidence type="ECO:0000256" key="1">
    <source>
        <dbReference type="SAM" id="Coils"/>
    </source>
</evidence>
<evidence type="ECO:0000256" key="3">
    <source>
        <dbReference type="SAM" id="Phobius"/>
    </source>
</evidence>
<organism evidence="4 5">
    <name type="scientific">Vibrio agarilyticus</name>
    <dbReference type="NCBI Taxonomy" id="2726741"/>
    <lineage>
        <taxon>Bacteria</taxon>
        <taxon>Pseudomonadati</taxon>
        <taxon>Pseudomonadota</taxon>
        <taxon>Gammaproteobacteria</taxon>
        <taxon>Vibrionales</taxon>
        <taxon>Vibrionaceae</taxon>
        <taxon>Vibrio</taxon>
    </lineage>
</organism>
<keyword evidence="3" id="KW-0812">Transmembrane</keyword>
<dbReference type="GO" id="GO:0043107">
    <property type="term" value="P:type IV pilus-dependent motility"/>
    <property type="evidence" value="ECO:0007669"/>
    <property type="project" value="InterPro"/>
</dbReference>
<evidence type="ECO:0000313" key="4">
    <source>
        <dbReference type="EMBL" id="NLS13482.1"/>
    </source>
</evidence>
<dbReference type="GO" id="GO:0043683">
    <property type="term" value="P:type IV pilus assembly"/>
    <property type="evidence" value="ECO:0007669"/>
    <property type="project" value="InterPro"/>
</dbReference>
<feature type="transmembrane region" description="Helical" evidence="3">
    <location>
        <begin position="24"/>
        <end position="45"/>
    </location>
</feature>
<keyword evidence="5" id="KW-1185">Reference proteome</keyword>
<dbReference type="RefSeq" id="WP_168836580.1">
    <property type="nucleotide sequence ID" value="NZ_JABAIK010000010.1"/>
</dbReference>
<evidence type="ECO:0000313" key="5">
    <source>
        <dbReference type="Proteomes" id="UP000535589"/>
    </source>
</evidence>
<dbReference type="InterPro" id="IPR007445">
    <property type="entry name" value="PilO"/>
</dbReference>
<name>A0A7X8TR65_9VIBR</name>
<dbReference type="Pfam" id="PF04350">
    <property type="entry name" value="PilO"/>
    <property type="match status" value="1"/>
</dbReference>
<sequence>MAEQQSFDWQELELDEMAYWPRQAQVAVFLVLFGLAQLLGFWFYLDPKLVLLEQQKHQERALKMILAEKANQAAALPKVQSQLDELNRRYSALLRQLPEQKELATLLAAVNEQGMRHNLTFTRIDWGEVEPLETLNRLPLNIELTGRYHDIGRFSEAIARLPRIITLNDVTWQRVSNESQMLHFRVDAHTYQFRAEPSRDSLSKKTKQQALPYGGEP</sequence>
<keyword evidence="1" id="KW-0175">Coiled coil</keyword>
<gene>
    <name evidence="4" type="primary">pilO</name>
    <name evidence="4" type="ORF">HGP28_11320</name>
</gene>
<dbReference type="Proteomes" id="UP000535589">
    <property type="component" value="Unassembled WGS sequence"/>
</dbReference>
<comment type="caution">
    <text evidence="4">The sequence shown here is derived from an EMBL/GenBank/DDBJ whole genome shotgun (WGS) entry which is preliminary data.</text>
</comment>
<keyword evidence="3" id="KW-0472">Membrane</keyword>
<reference evidence="4 5" key="1">
    <citation type="submission" date="2020-04" db="EMBL/GenBank/DDBJ databases">
        <title>Vibrio sp. SM6, a novel species isolated from seawater.</title>
        <authorList>
            <person name="Wang X."/>
        </authorList>
    </citation>
    <scope>NUCLEOTIDE SEQUENCE [LARGE SCALE GENOMIC DNA]</scope>
    <source>
        <strain evidence="4 5">SM6</strain>
    </source>
</reference>
<dbReference type="PANTHER" id="PTHR39555:SF1">
    <property type="entry name" value="TYPE IV PILUS INNER MEMBRANE COMPONENT PILO"/>
    <property type="match status" value="1"/>
</dbReference>
<dbReference type="Gene3D" id="3.30.70.60">
    <property type="match status" value="1"/>
</dbReference>
<dbReference type="PIRSF" id="PIRSF016482">
    <property type="entry name" value="PilO"/>
    <property type="match status" value="1"/>
</dbReference>
<feature type="coiled-coil region" evidence="1">
    <location>
        <begin position="76"/>
        <end position="103"/>
    </location>
</feature>
<keyword evidence="3" id="KW-1133">Transmembrane helix</keyword>
<protein>
    <submittedName>
        <fullName evidence="4">Type 4a pilus biogenesis protein PilO</fullName>
    </submittedName>
</protein>
<evidence type="ECO:0000256" key="2">
    <source>
        <dbReference type="SAM" id="MobiDB-lite"/>
    </source>
</evidence>
<dbReference type="InterPro" id="IPR014717">
    <property type="entry name" value="Transl_elong_EF1B/ribsomal_bS6"/>
</dbReference>
<proteinExistence type="predicted"/>
<dbReference type="EMBL" id="JABAIK010000010">
    <property type="protein sequence ID" value="NLS13482.1"/>
    <property type="molecule type" value="Genomic_DNA"/>
</dbReference>